<dbReference type="InterPro" id="IPR051212">
    <property type="entry name" value="Type-I_RE_S_subunit"/>
</dbReference>
<dbReference type="PANTHER" id="PTHR43140:SF1">
    <property type="entry name" value="TYPE I RESTRICTION ENZYME ECOKI SPECIFICITY SUBUNIT"/>
    <property type="match status" value="1"/>
</dbReference>
<dbReference type="Pfam" id="PF01420">
    <property type="entry name" value="Methylase_S"/>
    <property type="match status" value="2"/>
</dbReference>
<gene>
    <name evidence="5" type="ORF">AOC25_11335</name>
</gene>
<feature type="domain" description="Type I restriction modification DNA specificity" evidence="4">
    <location>
        <begin position="289"/>
        <end position="401"/>
    </location>
</feature>
<sequence length="439" mass="48602">MSKKIHPYSAYKKTGIKWMDSVPNNWQVKPIKYVVTCNDDVLSEGTPKDFEIKYVEVGGVSEQLGIESFSTLEFGDAPSRARRLVAHGDTIVSTVRTYLRAIAPVINPPENLVVSTGFAVIRPKGIQSDFARYLLSTEYFMSEVISHSTGVSYPAINTPELMNIKVAIPTPKEQAAISIFLNKEIAKIDDLIQKQEKLVNFSVEARQALISHAVTKGINRKVKLRQTDVKWFGEIPSHWNHSKLGLYSKRVVVGIAEAATQAYQDSGTPILRATNIRPMKIIGDLLYLNDGFADDRESKSLNAGDLVTVRTGNAGVTALVPKELHGCQCFTMLITTVNDKLNPEFMNYWMNSSPAQSYFSIEGWGTAQVNISVPILKQLPIPIPPLSEQDEIVAYLESKTSEIDCLISKTKESLALLKERRDSLISAAVTGKIDVREAA</sequence>
<dbReference type="PANTHER" id="PTHR43140">
    <property type="entry name" value="TYPE-1 RESTRICTION ENZYME ECOKI SPECIFICITY PROTEIN"/>
    <property type="match status" value="1"/>
</dbReference>
<dbReference type="RefSeq" id="WP_071539853.1">
    <property type="nucleotide sequence ID" value="NZ_CP015016.1"/>
</dbReference>
<dbReference type="AlphaFoldDB" id="A0AAC9IYF0"/>
<dbReference type="GO" id="GO:0003677">
    <property type="term" value="F:DNA binding"/>
    <property type="evidence" value="ECO:0007669"/>
    <property type="project" value="UniProtKB-KW"/>
</dbReference>
<evidence type="ECO:0000313" key="5">
    <source>
        <dbReference type="EMBL" id="APC02168.1"/>
    </source>
</evidence>
<evidence type="ECO:0000256" key="3">
    <source>
        <dbReference type="ARBA" id="ARBA00023125"/>
    </source>
</evidence>
<dbReference type="GO" id="GO:0009307">
    <property type="term" value="P:DNA restriction-modification system"/>
    <property type="evidence" value="ECO:0007669"/>
    <property type="project" value="UniProtKB-KW"/>
</dbReference>
<dbReference type="InterPro" id="IPR000055">
    <property type="entry name" value="Restrct_endonuc_typeI_TRD"/>
</dbReference>
<organism evidence="5 6">
    <name type="scientific">Polynucleobacter asymbioticus</name>
    <dbReference type="NCBI Taxonomy" id="576611"/>
    <lineage>
        <taxon>Bacteria</taxon>
        <taxon>Pseudomonadati</taxon>
        <taxon>Pseudomonadota</taxon>
        <taxon>Betaproteobacteria</taxon>
        <taxon>Burkholderiales</taxon>
        <taxon>Burkholderiaceae</taxon>
        <taxon>Polynucleobacter</taxon>
    </lineage>
</organism>
<dbReference type="Proteomes" id="UP000182060">
    <property type="component" value="Chromosome"/>
</dbReference>
<proteinExistence type="inferred from homology"/>
<dbReference type="SUPFAM" id="SSF116734">
    <property type="entry name" value="DNA methylase specificity domain"/>
    <property type="match status" value="2"/>
</dbReference>
<reference evidence="5" key="1">
    <citation type="journal article" date="2017" name="Appl. Environ. Microbiol.">
        <title>Microdiversification of a pelagic Polynucleobacter species is mainly driven by acquisition of genomic islands from a partially interspecific gene pool.</title>
        <authorList>
            <person name="Hoetzinger M."/>
            <person name="Hahn M.W."/>
            <person name="Jezberova J."/>
            <person name="Schmidt J."/>
            <person name="Koll U."/>
        </authorList>
    </citation>
    <scope>NUCLEOTIDE SEQUENCE</scope>
    <source>
        <strain evidence="5">MWH-RechtKol4</strain>
    </source>
</reference>
<accession>A0AAC9IYF0</accession>
<dbReference type="InterPro" id="IPR044946">
    <property type="entry name" value="Restrct_endonuc_typeI_TRD_sf"/>
</dbReference>
<keyword evidence="2" id="KW-0680">Restriction system</keyword>
<evidence type="ECO:0000259" key="4">
    <source>
        <dbReference type="Pfam" id="PF01420"/>
    </source>
</evidence>
<dbReference type="REBASE" id="165412">
    <property type="entry name" value="S.Pas14ORF11340P"/>
</dbReference>
<dbReference type="EMBL" id="CP015017">
    <property type="protein sequence ID" value="APC02168.1"/>
    <property type="molecule type" value="Genomic_DNA"/>
</dbReference>
<dbReference type="Gene3D" id="3.90.220.20">
    <property type="entry name" value="DNA methylase specificity domains"/>
    <property type="match status" value="2"/>
</dbReference>
<name>A0AAC9IYF0_9BURK</name>
<evidence type="ECO:0000256" key="1">
    <source>
        <dbReference type="ARBA" id="ARBA00010923"/>
    </source>
</evidence>
<protein>
    <recommendedName>
        <fullName evidence="4">Type I restriction modification DNA specificity domain-containing protein</fullName>
    </recommendedName>
</protein>
<evidence type="ECO:0000256" key="2">
    <source>
        <dbReference type="ARBA" id="ARBA00022747"/>
    </source>
</evidence>
<keyword evidence="3" id="KW-0238">DNA-binding</keyword>
<comment type="similarity">
    <text evidence="1">Belongs to the type-I restriction system S methylase family.</text>
</comment>
<feature type="domain" description="Type I restriction modification DNA specificity" evidence="4">
    <location>
        <begin position="88"/>
        <end position="195"/>
    </location>
</feature>
<evidence type="ECO:0000313" key="6">
    <source>
        <dbReference type="Proteomes" id="UP000182060"/>
    </source>
</evidence>